<dbReference type="InterPro" id="IPR051547">
    <property type="entry name" value="TDP2-like"/>
</dbReference>
<dbReference type="GO" id="GO:0046872">
    <property type="term" value="F:metal ion binding"/>
    <property type="evidence" value="ECO:0007669"/>
    <property type="project" value="UniProtKB-KW"/>
</dbReference>
<dbReference type="GO" id="GO:0005737">
    <property type="term" value="C:cytoplasm"/>
    <property type="evidence" value="ECO:0007669"/>
    <property type="project" value="TreeGrafter"/>
</dbReference>
<dbReference type="SUPFAM" id="SSF56219">
    <property type="entry name" value="DNase I-like"/>
    <property type="match status" value="1"/>
</dbReference>
<dbReference type="OrthoDB" id="9975959at2759"/>
<keyword evidence="12" id="KW-0269">Exonuclease</keyword>
<evidence type="ECO:0000256" key="8">
    <source>
        <dbReference type="ARBA" id="ARBA00022842"/>
    </source>
</evidence>
<evidence type="ECO:0000256" key="5">
    <source>
        <dbReference type="ARBA" id="ARBA00022723"/>
    </source>
</evidence>
<evidence type="ECO:0000256" key="7">
    <source>
        <dbReference type="ARBA" id="ARBA00022801"/>
    </source>
</evidence>
<evidence type="ECO:0000313" key="12">
    <source>
        <dbReference type="EMBL" id="TRM57839.1"/>
    </source>
</evidence>
<dbReference type="GO" id="GO:0003697">
    <property type="term" value="F:single-stranded DNA binding"/>
    <property type="evidence" value="ECO:0007669"/>
    <property type="project" value="TreeGrafter"/>
</dbReference>
<dbReference type="InterPro" id="IPR005135">
    <property type="entry name" value="Endo/exonuclease/phosphatase"/>
</dbReference>
<evidence type="ECO:0000256" key="9">
    <source>
        <dbReference type="ARBA" id="ARBA00023204"/>
    </source>
</evidence>
<dbReference type="Gene3D" id="3.60.10.10">
    <property type="entry name" value="Endonuclease/exonuclease/phosphatase"/>
    <property type="match status" value="1"/>
</dbReference>
<keyword evidence="9" id="KW-0234">DNA repair</keyword>
<evidence type="ECO:0000313" key="13">
    <source>
        <dbReference type="Proteomes" id="UP000320762"/>
    </source>
</evidence>
<keyword evidence="10" id="KW-0539">Nucleus</keyword>
<dbReference type="InterPro" id="IPR036691">
    <property type="entry name" value="Endo/exonu/phosph_ase_sf"/>
</dbReference>
<evidence type="ECO:0000256" key="3">
    <source>
        <dbReference type="ARBA" id="ARBA00004322"/>
    </source>
</evidence>
<evidence type="ECO:0000256" key="1">
    <source>
        <dbReference type="ARBA" id="ARBA00001936"/>
    </source>
</evidence>
<keyword evidence="13" id="KW-1185">Reference proteome</keyword>
<dbReference type="AlphaFoldDB" id="A0A550BZ65"/>
<dbReference type="GO" id="GO:0070260">
    <property type="term" value="F:5'-tyrosyl-DNA phosphodiesterase activity"/>
    <property type="evidence" value="ECO:0007669"/>
    <property type="project" value="TreeGrafter"/>
</dbReference>
<comment type="cofactor">
    <cofactor evidence="2">
        <name>Mg(2+)</name>
        <dbReference type="ChEBI" id="CHEBI:18420"/>
    </cofactor>
</comment>
<dbReference type="PANTHER" id="PTHR15822:SF4">
    <property type="entry name" value="TYROSYL-DNA PHOSPHODIESTERASE 2"/>
    <property type="match status" value="1"/>
</dbReference>
<evidence type="ECO:0000256" key="2">
    <source>
        <dbReference type="ARBA" id="ARBA00001946"/>
    </source>
</evidence>
<keyword evidence="4" id="KW-0540">Nuclease</keyword>
<feature type="domain" description="Endonuclease/exonuclease/phosphatase" evidence="11">
    <location>
        <begin position="54"/>
        <end position="233"/>
    </location>
</feature>
<protein>
    <submittedName>
        <fullName evidence="12">Endonuclease/exonuclease/phosphatase</fullName>
    </submittedName>
</protein>
<reference evidence="12 13" key="1">
    <citation type="journal article" date="2019" name="New Phytol.">
        <title>Comparative genomics reveals unique wood-decay strategies and fruiting body development in the Schizophyllaceae.</title>
        <authorList>
            <person name="Almasi E."/>
            <person name="Sahu N."/>
            <person name="Krizsan K."/>
            <person name="Balint B."/>
            <person name="Kovacs G.M."/>
            <person name="Kiss B."/>
            <person name="Cseklye J."/>
            <person name="Drula E."/>
            <person name="Henrissat B."/>
            <person name="Nagy I."/>
            <person name="Chovatia M."/>
            <person name="Adam C."/>
            <person name="LaButti K."/>
            <person name="Lipzen A."/>
            <person name="Riley R."/>
            <person name="Grigoriev I.V."/>
            <person name="Nagy L.G."/>
        </authorList>
    </citation>
    <scope>NUCLEOTIDE SEQUENCE [LARGE SCALE GENOMIC DNA]</scope>
    <source>
        <strain evidence="12 13">NL-1724</strain>
    </source>
</reference>
<dbReference type="EMBL" id="VDMD01000042">
    <property type="protein sequence ID" value="TRM57839.1"/>
    <property type="molecule type" value="Genomic_DNA"/>
</dbReference>
<organism evidence="12 13">
    <name type="scientific">Schizophyllum amplum</name>
    <dbReference type="NCBI Taxonomy" id="97359"/>
    <lineage>
        <taxon>Eukaryota</taxon>
        <taxon>Fungi</taxon>
        <taxon>Dikarya</taxon>
        <taxon>Basidiomycota</taxon>
        <taxon>Agaricomycotina</taxon>
        <taxon>Agaricomycetes</taxon>
        <taxon>Agaricomycetidae</taxon>
        <taxon>Agaricales</taxon>
        <taxon>Schizophyllaceae</taxon>
        <taxon>Schizophyllum</taxon>
    </lineage>
</organism>
<dbReference type="GO" id="GO:0006302">
    <property type="term" value="P:double-strand break repair"/>
    <property type="evidence" value="ECO:0007669"/>
    <property type="project" value="TreeGrafter"/>
</dbReference>
<proteinExistence type="predicted"/>
<gene>
    <name evidence="12" type="ORF">BD626DRAFT_513671</name>
</gene>
<dbReference type="Pfam" id="PF03372">
    <property type="entry name" value="Exo_endo_phos"/>
    <property type="match status" value="1"/>
</dbReference>
<dbReference type="PANTHER" id="PTHR15822">
    <property type="entry name" value="TRAF AND TNF RECEPTOR-ASSOCIATED PROTEIN"/>
    <property type="match status" value="1"/>
</dbReference>
<comment type="caution">
    <text evidence="12">The sequence shown here is derived from an EMBL/GenBank/DDBJ whole genome shotgun (WGS) entry which is preliminary data.</text>
</comment>
<dbReference type="Proteomes" id="UP000320762">
    <property type="component" value="Unassembled WGS sequence"/>
</dbReference>
<sequence>MTITALHRALSAFNSSTRRWAHATSLPPRFSLPPESDVGLPKPLSTQRQRLSLISWNVDAFTSQPAARASRILNHILLAPPDIVFLQEVTRDTRAALLNDARVRTTFSVCGADDDADFEGVPFSAMTLLSRARFSLPGADSEPSSVLKIRDVTRVVLPSEHGCTAICVDVYRPTPTTLGPVIRLINVHLDSMENSQRLPYREKQRRILSIAMRQPGLGGGIIAGDYNAMDREDSKMVNRNALVDAWAMLYGSAEEVALYGCKEKGGDGSYQAGGGICCVGLGEGGLDDVFMMSVGPRVKSIFSAEGVDAPLMETMEVLRPGNIEVPRPGEESLQKPWSDHCGLKCTFVV</sequence>
<comment type="subcellular location">
    <subcellularLocation>
        <location evidence="3">Nucleus</location>
        <location evidence="3">PML body</location>
    </subcellularLocation>
</comment>
<dbReference type="GO" id="GO:0004527">
    <property type="term" value="F:exonuclease activity"/>
    <property type="evidence" value="ECO:0007669"/>
    <property type="project" value="UniProtKB-KW"/>
</dbReference>
<keyword evidence="7" id="KW-0378">Hydrolase</keyword>
<evidence type="ECO:0000256" key="4">
    <source>
        <dbReference type="ARBA" id="ARBA00022722"/>
    </source>
</evidence>
<evidence type="ECO:0000256" key="6">
    <source>
        <dbReference type="ARBA" id="ARBA00022763"/>
    </source>
</evidence>
<name>A0A550BZ65_9AGAR</name>
<keyword evidence="8" id="KW-0460">Magnesium</keyword>
<evidence type="ECO:0000259" key="11">
    <source>
        <dbReference type="Pfam" id="PF03372"/>
    </source>
</evidence>
<evidence type="ECO:0000256" key="10">
    <source>
        <dbReference type="ARBA" id="ARBA00023242"/>
    </source>
</evidence>
<keyword evidence="5" id="KW-0479">Metal-binding</keyword>
<accession>A0A550BZ65</accession>
<dbReference type="GO" id="GO:0004519">
    <property type="term" value="F:endonuclease activity"/>
    <property type="evidence" value="ECO:0007669"/>
    <property type="project" value="UniProtKB-KW"/>
</dbReference>
<comment type="cofactor">
    <cofactor evidence="1">
        <name>Mn(2+)</name>
        <dbReference type="ChEBI" id="CHEBI:29035"/>
    </cofactor>
</comment>
<keyword evidence="6" id="KW-0227">DNA damage</keyword>
<keyword evidence="12" id="KW-0255">Endonuclease</keyword>